<dbReference type="SUPFAM" id="SSF53335">
    <property type="entry name" value="S-adenosyl-L-methionine-dependent methyltransferases"/>
    <property type="match status" value="1"/>
</dbReference>
<reference evidence="7 8" key="1">
    <citation type="submission" date="2020-04" db="EMBL/GenBank/DDBJ databases">
        <title>Genome sequencing of novel species.</title>
        <authorList>
            <person name="Heo J."/>
            <person name="Kim S.-J."/>
            <person name="Kim J.-S."/>
            <person name="Hong S.-B."/>
            <person name="Kwon S.-W."/>
        </authorList>
    </citation>
    <scope>NUCLEOTIDE SEQUENCE [LARGE SCALE GENOMIC DNA]</scope>
    <source>
        <strain evidence="7 8">AF9R3</strain>
    </source>
</reference>
<sequence>MTPAQSLLRAATGLNLSKAVVDRAIKNRMEQTAAADAEAYLRQMTPEEMTALVELVVVPESWFYRDPQAFAAMTEFVRARLGTEPGRLLRILSIPCAGGEEPYTIAMVLTDAGIPAANFMVDAFDISPTCVARAKSGIYGRNAFRAQDLAFRDLHFTSAGDGDYRVNDSIRQQVRFKQGNLLEFDLSARTGYYDVVFCRNLLIYFDKPTTKAAIGKLRALLADDGQLFAGYAEVPSFCQHGFTPLSYNQAFGLLKDSAAPAKLPRVPHAPRVPAKAPPPPAARSIASPPSLPTTTPLPLPPLRSRAPATRQAVTPTAAPGAPPAAAADLLAAARRLADLGDVKAAEKHCRDHLAQHPESAEAYFILGLLNELTNKPKMAEDYWKRCIYLQPDHYEALCHLALLAEANNDASGAAALKARAARIYKRQQAS</sequence>
<feature type="repeat" description="TPR" evidence="4">
    <location>
        <begin position="360"/>
        <end position="393"/>
    </location>
</feature>
<name>A0ABX6MCW5_9BURK</name>
<dbReference type="EMBL" id="CP051684">
    <property type="protein sequence ID" value="QJD92158.1"/>
    <property type="molecule type" value="Genomic_DNA"/>
</dbReference>
<dbReference type="Gene3D" id="1.25.40.10">
    <property type="entry name" value="Tetratricopeptide repeat domain"/>
    <property type="match status" value="1"/>
</dbReference>
<feature type="compositionally biased region" description="Low complexity" evidence="5">
    <location>
        <begin position="302"/>
        <end position="321"/>
    </location>
</feature>
<dbReference type="SMART" id="SM00138">
    <property type="entry name" value="MeTrc"/>
    <property type="match status" value="1"/>
</dbReference>
<evidence type="ECO:0000313" key="8">
    <source>
        <dbReference type="Proteomes" id="UP000503117"/>
    </source>
</evidence>
<dbReference type="RefSeq" id="WP_169113386.1">
    <property type="nucleotide sequence ID" value="NZ_CP051684.1"/>
</dbReference>
<dbReference type="SMART" id="SM00028">
    <property type="entry name" value="TPR"/>
    <property type="match status" value="2"/>
</dbReference>
<dbReference type="Proteomes" id="UP000503117">
    <property type="component" value="Chromosome"/>
</dbReference>
<keyword evidence="4" id="KW-0802">TPR repeat</keyword>
<dbReference type="SUPFAM" id="SSF48452">
    <property type="entry name" value="TPR-like"/>
    <property type="match status" value="1"/>
</dbReference>
<accession>A0ABX6MCW5</accession>
<feature type="compositionally biased region" description="Low complexity" evidence="5">
    <location>
        <begin position="264"/>
        <end position="274"/>
    </location>
</feature>
<dbReference type="PANTHER" id="PTHR24422">
    <property type="entry name" value="CHEMOTAXIS PROTEIN METHYLTRANSFERASE"/>
    <property type="match status" value="1"/>
</dbReference>
<evidence type="ECO:0000256" key="2">
    <source>
        <dbReference type="ARBA" id="ARBA00022679"/>
    </source>
</evidence>
<dbReference type="PROSITE" id="PS50005">
    <property type="entry name" value="TPR"/>
    <property type="match status" value="1"/>
</dbReference>
<dbReference type="PROSITE" id="PS50123">
    <property type="entry name" value="CHER"/>
    <property type="match status" value="1"/>
</dbReference>
<evidence type="ECO:0000256" key="5">
    <source>
        <dbReference type="SAM" id="MobiDB-lite"/>
    </source>
</evidence>
<keyword evidence="8" id="KW-1185">Reference proteome</keyword>
<evidence type="ECO:0000256" key="3">
    <source>
        <dbReference type="ARBA" id="ARBA00022691"/>
    </source>
</evidence>
<dbReference type="Gene3D" id="3.40.50.150">
    <property type="entry name" value="Vaccinia Virus protein VP39"/>
    <property type="match status" value="1"/>
</dbReference>
<dbReference type="Pfam" id="PF01739">
    <property type="entry name" value="CheR"/>
    <property type="match status" value="1"/>
</dbReference>
<evidence type="ECO:0000256" key="1">
    <source>
        <dbReference type="ARBA" id="ARBA00022603"/>
    </source>
</evidence>
<gene>
    <name evidence="7" type="ORF">HH213_19915</name>
</gene>
<dbReference type="PRINTS" id="PR00996">
    <property type="entry name" value="CHERMTFRASE"/>
</dbReference>
<feature type="region of interest" description="Disordered" evidence="5">
    <location>
        <begin position="264"/>
        <end position="321"/>
    </location>
</feature>
<evidence type="ECO:0000313" key="7">
    <source>
        <dbReference type="EMBL" id="QJD92158.1"/>
    </source>
</evidence>
<feature type="domain" description="CheR-type methyltransferase" evidence="6">
    <location>
        <begin position="18"/>
        <end position="233"/>
    </location>
</feature>
<evidence type="ECO:0000256" key="4">
    <source>
        <dbReference type="PROSITE-ProRule" id="PRU00339"/>
    </source>
</evidence>
<dbReference type="InterPro" id="IPR000780">
    <property type="entry name" value="CheR_MeTrfase"/>
</dbReference>
<dbReference type="InterPro" id="IPR029063">
    <property type="entry name" value="SAM-dependent_MTases_sf"/>
</dbReference>
<dbReference type="InterPro" id="IPR022642">
    <property type="entry name" value="CheR_C"/>
</dbReference>
<feature type="compositionally biased region" description="Pro residues" evidence="5">
    <location>
        <begin position="289"/>
        <end position="301"/>
    </location>
</feature>
<keyword evidence="3" id="KW-0949">S-adenosyl-L-methionine</keyword>
<dbReference type="InterPro" id="IPR050903">
    <property type="entry name" value="Bact_Chemotaxis_MeTrfase"/>
</dbReference>
<keyword evidence="1" id="KW-0489">Methyltransferase</keyword>
<dbReference type="InterPro" id="IPR011990">
    <property type="entry name" value="TPR-like_helical_dom_sf"/>
</dbReference>
<evidence type="ECO:0000259" key="6">
    <source>
        <dbReference type="PROSITE" id="PS50123"/>
    </source>
</evidence>
<dbReference type="InterPro" id="IPR019734">
    <property type="entry name" value="TPR_rpt"/>
</dbReference>
<proteinExistence type="predicted"/>
<dbReference type="PANTHER" id="PTHR24422:SF19">
    <property type="entry name" value="CHEMOTAXIS PROTEIN METHYLTRANSFERASE"/>
    <property type="match status" value="1"/>
</dbReference>
<protein>
    <submittedName>
        <fullName evidence="7">Protein-glutamate O-methyltransferase CheR</fullName>
    </submittedName>
</protein>
<organism evidence="7 8">
    <name type="scientific">Duganella dendranthematis</name>
    <dbReference type="NCBI Taxonomy" id="2728021"/>
    <lineage>
        <taxon>Bacteria</taxon>
        <taxon>Pseudomonadati</taxon>
        <taxon>Pseudomonadota</taxon>
        <taxon>Betaproteobacteria</taxon>
        <taxon>Burkholderiales</taxon>
        <taxon>Oxalobacteraceae</taxon>
        <taxon>Telluria group</taxon>
        <taxon>Duganella</taxon>
    </lineage>
</organism>
<keyword evidence="2" id="KW-0808">Transferase</keyword>